<proteinExistence type="predicted"/>
<gene>
    <name evidence="1" type="ORF">METZ01_LOCUS69675</name>
</gene>
<protein>
    <submittedName>
        <fullName evidence="1">Uncharacterized protein</fullName>
    </submittedName>
</protein>
<accession>A0A381TMT7</accession>
<reference evidence="1" key="1">
    <citation type="submission" date="2018-05" db="EMBL/GenBank/DDBJ databases">
        <authorList>
            <person name="Lanie J.A."/>
            <person name="Ng W.-L."/>
            <person name="Kazmierczak K.M."/>
            <person name="Andrzejewski T.M."/>
            <person name="Davidsen T.M."/>
            <person name="Wayne K.J."/>
            <person name="Tettelin H."/>
            <person name="Glass J.I."/>
            <person name="Rusch D."/>
            <person name="Podicherti R."/>
            <person name="Tsui H.-C.T."/>
            <person name="Winkler M.E."/>
        </authorList>
    </citation>
    <scope>NUCLEOTIDE SEQUENCE</scope>
</reference>
<organism evidence="1">
    <name type="scientific">marine metagenome</name>
    <dbReference type="NCBI Taxonomy" id="408172"/>
    <lineage>
        <taxon>unclassified sequences</taxon>
        <taxon>metagenomes</taxon>
        <taxon>ecological metagenomes</taxon>
    </lineage>
</organism>
<dbReference type="AlphaFoldDB" id="A0A381TMT7"/>
<evidence type="ECO:0000313" key="1">
    <source>
        <dbReference type="EMBL" id="SVA16821.1"/>
    </source>
</evidence>
<dbReference type="EMBL" id="UINC01004783">
    <property type="protein sequence ID" value="SVA16821.1"/>
    <property type="molecule type" value="Genomic_DNA"/>
</dbReference>
<name>A0A381TMT7_9ZZZZ</name>
<sequence>MDNELLFTSKIVEDSKYLDSKSYGDLSPKIKLAVQDTFNLIERTSGDIISKFENSVERVAEARKINKEELYQYFDKELREQLGE</sequence>